<comment type="caution">
    <text evidence="6">The sequence shown here is derived from an EMBL/GenBank/DDBJ whole genome shotgun (WGS) entry which is preliminary data.</text>
</comment>
<dbReference type="Pfam" id="PF03195">
    <property type="entry name" value="LOB"/>
    <property type="match status" value="1"/>
</dbReference>
<evidence type="ECO:0000256" key="3">
    <source>
        <dbReference type="ARBA" id="ARBA00022473"/>
    </source>
</evidence>
<organism evidence="6 7">
    <name type="scientific">Dendrobium thyrsiflorum</name>
    <name type="common">Pinecone-like raceme dendrobium</name>
    <name type="synonym">Orchid</name>
    <dbReference type="NCBI Taxonomy" id="117978"/>
    <lineage>
        <taxon>Eukaryota</taxon>
        <taxon>Viridiplantae</taxon>
        <taxon>Streptophyta</taxon>
        <taxon>Embryophyta</taxon>
        <taxon>Tracheophyta</taxon>
        <taxon>Spermatophyta</taxon>
        <taxon>Magnoliopsida</taxon>
        <taxon>Liliopsida</taxon>
        <taxon>Asparagales</taxon>
        <taxon>Orchidaceae</taxon>
        <taxon>Epidendroideae</taxon>
        <taxon>Malaxideae</taxon>
        <taxon>Dendrobiinae</taxon>
        <taxon>Dendrobium</taxon>
    </lineage>
</organism>
<dbReference type="EMBL" id="JANQDX010000017">
    <property type="protein sequence ID" value="KAL0908190.1"/>
    <property type="molecule type" value="Genomic_DNA"/>
</dbReference>
<proteinExistence type="inferred from homology"/>
<dbReference type="Proteomes" id="UP001552299">
    <property type="component" value="Unassembled WGS sequence"/>
</dbReference>
<dbReference type="InterPro" id="IPR004883">
    <property type="entry name" value="LOB"/>
</dbReference>
<protein>
    <recommendedName>
        <fullName evidence="5">LOB domain-containing protein</fullName>
    </recommendedName>
</protein>
<evidence type="ECO:0000256" key="2">
    <source>
        <dbReference type="ARBA" id="ARBA00005474"/>
    </source>
</evidence>
<name>A0ABD0U6P1_DENTH</name>
<evidence type="ECO:0000313" key="7">
    <source>
        <dbReference type="Proteomes" id="UP001552299"/>
    </source>
</evidence>
<evidence type="ECO:0000256" key="4">
    <source>
        <dbReference type="ARBA" id="ARBA00023242"/>
    </source>
</evidence>
<dbReference type="AlphaFoldDB" id="A0ABD0U6P1"/>
<comment type="subcellular location">
    <subcellularLocation>
        <location evidence="1">Nucleus</location>
    </subcellularLocation>
</comment>
<reference evidence="6 7" key="1">
    <citation type="journal article" date="2024" name="Plant Biotechnol. J.">
        <title>Dendrobium thyrsiflorum genome and its molecular insights into genes involved in important horticultural traits.</title>
        <authorList>
            <person name="Chen B."/>
            <person name="Wang J.Y."/>
            <person name="Zheng P.J."/>
            <person name="Li K.L."/>
            <person name="Liang Y.M."/>
            <person name="Chen X.F."/>
            <person name="Zhang C."/>
            <person name="Zhao X."/>
            <person name="He X."/>
            <person name="Zhang G.Q."/>
            <person name="Liu Z.J."/>
            <person name="Xu Q."/>
        </authorList>
    </citation>
    <scope>NUCLEOTIDE SEQUENCE [LARGE SCALE GENOMIC DNA]</scope>
    <source>
        <strain evidence="6">GZMU011</strain>
    </source>
</reference>
<evidence type="ECO:0000259" key="5">
    <source>
        <dbReference type="PROSITE" id="PS50891"/>
    </source>
</evidence>
<sequence length="260" mass="29577">MNPSEMTTMTLAAMEDQQSPILSTPSSVLSSSSSMAEEWGSVQNTPCAACKYLRRKCHPDCIFAPYFLPEQQQMFALVHRIFGASNVAKILTDLHPRERQDAVISLVYESKMYFIDPVYGCVRTISALQQELEQIQFELSYAFAELSRWESAMAALEEWKLKMEEQNVMMINNGCDGSALEGVVKSEVYDFGMAVDKETSKREKDMGAFQSQYDFAEDDELRSLLEWQVDQQEERVLDIYLAASPKPLAEEKCSPHMLNK</sequence>
<dbReference type="PANTHER" id="PTHR31301">
    <property type="entry name" value="LOB DOMAIN-CONTAINING PROTEIN 4-RELATED"/>
    <property type="match status" value="1"/>
</dbReference>
<keyword evidence="3" id="KW-0217">Developmental protein</keyword>
<evidence type="ECO:0000256" key="1">
    <source>
        <dbReference type="ARBA" id="ARBA00004123"/>
    </source>
</evidence>
<gene>
    <name evidence="6" type="ORF">M5K25_022667</name>
</gene>
<evidence type="ECO:0000313" key="6">
    <source>
        <dbReference type="EMBL" id="KAL0908190.1"/>
    </source>
</evidence>
<keyword evidence="7" id="KW-1185">Reference proteome</keyword>
<feature type="domain" description="LOB" evidence="5">
    <location>
        <begin position="45"/>
        <end position="146"/>
    </location>
</feature>
<dbReference type="PROSITE" id="PS50891">
    <property type="entry name" value="LOB"/>
    <property type="match status" value="1"/>
</dbReference>
<keyword evidence="4" id="KW-0539">Nucleus</keyword>
<accession>A0ABD0U6P1</accession>
<dbReference type="PANTHER" id="PTHR31301:SF83">
    <property type="entry name" value="PROTEIN ASYMMETRIC LEAVES 2"/>
    <property type="match status" value="1"/>
</dbReference>
<comment type="similarity">
    <text evidence="2">Belongs to the LOB domain-containing protein family.</text>
</comment>
<dbReference type="GO" id="GO:0005634">
    <property type="term" value="C:nucleus"/>
    <property type="evidence" value="ECO:0007669"/>
    <property type="project" value="UniProtKB-SubCell"/>
</dbReference>